<sequence length="223" mass="21941">MVRLSTLLTNSLLLLLVSAQSVRDLPTCAVDCAATAAIASGCSQIDAACLCKASVIAATKQCASKTCPREDQSLTNGILGEICSNIPLPSSASPQPETPASTLPTSTQSAPLAPSQSPTSSQTISASRSQSSSAHVSTAVAATLIASSSSIENLVPTPGTTLRVPPVSPSSTVVVVSTVVPDLEPTSNAAVRAGPGPGTGTGTGVVGFGFGIGALAMGLVALL</sequence>
<evidence type="ECO:0000256" key="2">
    <source>
        <dbReference type="ARBA" id="ARBA00022525"/>
    </source>
</evidence>
<evidence type="ECO:0000256" key="6">
    <source>
        <dbReference type="SAM" id="SignalP"/>
    </source>
</evidence>
<evidence type="ECO:0000313" key="9">
    <source>
        <dbReference type="Proteomes" id="UP000565441"/>
    </source>
</evidence>
<accession>A0A8H5GWY8</accession>
<protein>
    <recommendedName>
        <fullName evidence="7">CFEM domain-containing protein</fullName>
    </recommendedName>
</protein>
<dbReference type="OrthoDB" id="10642456at2759"/>
<evidence type="ECO:0000256" key="3">
    <source>
        <dbReference type="ARBA" id="ARBA00022729"/>
    </source>
</evidence>
<feature type="signal peptide" evidence="6">
    <location>
        <begin position="1"/>
        <end position="19"/>
    </location>
</feature>
<evidence type="ECO:0000256" key="5">
    <source>
        <dbReference type="SAM" id="MobiDB-lite"/>
    </source>
</evidence>
<dbReference type="EMBL" id="JAACJP010000042">
    <property type="protein sequence ID" value="KAF5372663.1"/>
    <property type="molecule type" value="Genomic_DNA"/>
</dbReference>
<organism evidence="8 9">
    <name type="scientific">Tricholomella constricta</name>
    <dbReference type="NCBI Taxonomy" id="117010"/>
    <lineage>
        <taxon>Eukaryota</taxon>
        <taxon>Fungi</taxon>
        <taxon>Dikarya</taxon>
        <taxon>Basidiomycota</taxon>
        <taxon>Agaricomycotina</taxon>
        <taxon>Agaricomycetes</taxon>
        <taxon>Agaricomycetidae</taxon>
        <taxon>Agaricales</taxon>
        <taxon>Tricholomatineae</taxon>
        <taxon>Lyophyllaceae</taxon>
        <taxon>Tricholomella</taxon>
    </lineage>
</organism>
<keyword evidence="3 6" id="KW-0732">Signal</keyword>
<comment type="caution">
    <text evidence="8">The sequence shown here is derived from an EMBL/GenBank/DDBJ whole genome shotgun (WGS) entry which is preliminary data.</text>
</comment>
<keyword evidence="2" id="KW-0964">Secreted</keyword>
<keyword evidence="4" id="KW-1015">Disulfide bond</keyword>
<proteinExistence type="predicted"/>
<comment type="subcellular location">
    <subcellularLocation>
        <location evidence="1">Secreted</location>
    </subcellularLocation>
</comment>
<dbReference type="GO" id="GO:0005576">
    <property type="term" value="C:extracellular region"/>
    <property type="evidence" value="ECO:0007669"/>
    <property type="project" value="UniProtKB-SubCell"/>
</dbReference>
<evidence type="ECO:0000259" key="7">
    <source>
        <dbReference type="PROSITE" id="PS52012"/>
    </source>
</evidence>
<dbReference type="PROSITE" id="PS52012">
    <property type="entry name" value="CFEM"/>
    <property type="match status" value="1"/>
</dbReference>
<evidence type="ECO:0000313" key="8">
    <source>
        <dbReference type="EMBL" id="KAF5372663.1"/>
    </source>
</evidence>
<feature type="compositionally biased region" description="Low complexity" evidence="5">
    <location>
        <begin position="106"/>
        <end position="130"/>
    </location>
</feature>
<evidence type="ECO:0000256" key="1">
    <source>
        <dbReference type="ARBA" id="ARBA00004613"/>
    </source>
</evidence>
<dbReference type="InterPro" id="IPR008427">
    <property type="entry name" value="Extracellular_membr_CFEM_dom"/>
</dbReference>
<name>A0A8H5GWY8_9AGAR</name>
<dbReference type="Proteomes" id="UP000565441">
    <property type="component" value="Unassembled WGS sequence"/>
</dbReference>
<feature type="compositionally biased region" description="Polar residues" evidence="5">
    <location>
        <begin position="89"/>
        <end position="105"/>
    </location>
</feature>
<keyword evidence="9" id="KW-1185">Reference proteome</keyword>
<feature type="region of interest" description="Disordered" evidence="5">
    <location>
        <begin position="89"/>
        <end position="130"/>
    </location>
</feature>
<reference evidence="8 9" key="1">
    <citation type="journal article" date="2020" name="ISME J.">
        <title>Uncovering the hidden diversity of litter-decomposition mechanisms in mushroom-forming fungi.</title>
        <authorList>
            <person name="Floudas D."/>
            <person name="Bentzer J."/>
            <person name="Ahren D."/>
            <person name="Johansson T."/>
            <person name="Persson P."/>
            <person name="Tunlid A."/>
        </authorList>
    </citation>
    <scope>NUCLEOTIDE SEQUENCE [LARGE SCALE GENOMIC DNA]</scope>
    <source>
        <strain evidence="8 9">CBS 661.87</strain>
    </source>
</reference>
<feature type="domain" description="CFEM" evidence="7">
    <location>
        <begin position="1"/>
        <end position="110"/>
    </location>
</feature>
<dbReference type="AlphaFoldDB" id="A0A8H5GWY8"/>
<gene>
    <name evidence="8" type="ORF">D9615_009849</name>
</gene>
<feature type="chain" id="PRO_5034748615" description="CFEM domain-containing protein" evidence="6">
    <location>
        <begin position="20"/>
        <end position="223"/>
    </location>
</feature>
<evidence type="ECO:0000256" key="4">
    <source>
        <dbReference type="ARBA" id="ARBA00023157"/>
    </source>
</evidence>
<dbReference type="Pfam" id="PF05730">
    <property type="entry name" value="CFEM"/>
    <property type="match status" value="1"/>
</dbReference>